<keyword evidence="9 10" id="KW-0413">Isomerase</keyword>
<evidence type="ECO:0000313" key="14">
    <source>
        <dbReference type="EMBL" id="EFA82667.1"/>
    </source>
</evidence>
<evidence type="ECO:0000256" key="8">
    <source>
        <dbReference type="ARBA" id="ARBA00023027"/>
    </source>
</evidence>
<keyword evidence="15" id="KW-1185">Reference proteome</keyword>
<comment type="catalytic activity">
    <reaction evidence="2 10">
        <text>(6R)-NADPHX = (6S)-NADPHX</text>
        <dbReference type="Rhea" id="RHEA:32227"/>
        <dbReference type="ChEBI" id="CHEBI:64076"/>
        <dbReference type="ChEBI" id="CHEBI:64077"/>
        <dbReference type="EC" id="5.1.99.6"/>
    </reaction>
</comment>
<keyword evidence="7 10" id="KW-0630">Potassium</keyword>
<evidence type="ECO:0000256" key="4">
    <source>
        <dbReference type="ARBA" id="ARBA00022723"/>
    </source>
</evidence>
<comment type="caution">
    <text evidence="14">The sequence shown here is derived from an EMBL/GenBank/DDBJ whole genome shotgun (WGS) entry which is preliminary data.</text>
</comment>
<feature type="binding site" evidence="10">
    <location>
        <position position="181"/>
    </location>
    <ligand>
        <name>K(+)</name>
        <dbReference type="ChEBI" id="CHEBI:29103"/>
    </ligand>
</feature>
<dbReference type="GO" id="GO:0000166">
    <property type="term" value="F:nucleotide binding"/>
    <property type="evidence" value="ECO:0007669"/>
    <property type="project" value="UniProtKB-KW"/>
</dbReference>
<dbReference type="InterPro" id="IPR036652">
    <property type="entry name" value="YjeF_N_dom_sf"/>
</dbReference>
<proteinExistence type="inferred from homology"/>
<dbReference type="HAMAP" id="MF_01966">
    <property type="entry name" value="NADHX_epimerase"/>
    <property type="match status" value="1"/>
</dbReference>
<accession>D3B7C4</accession>
<comment type="function">
    <text evidence="10">Catalyzes the epimerization of the S- and R-forms of NAD(P)HX, a damaged form of NAD(P)H that is a result of enzymatic or heat-dependent hydration. This is a prerequisite for the S-specific NAD(P)H-hydrate dehydratase to allow the repair of both epimers of NAD(P)HX.</text>
</comment>
<comment type="catalytic activity">
    <reaction evidence="1 10">
        <text>(6R)-NADHX = (6S)-NADHX</text>
        <dbReference type="Rhea" id="RHEA:32215"/>
        <dbReference type="ChEBI" id="CHEBI:64074"/>
        <dbReference type="ChEBI" id="CHEBI:64075"/>
        <dbReference type="EC" id="5.1.99.6"/>
    </reaction>
</comment>
<dbReference type="PANTHER" id="PTHR13232:SF10">
    <property type="entry name" value="NAD(P)H-HYDRATE EPIMERASE"/>
    <property type="match status" value="1"/>
</dbReference>
<dbReference type="Pfam" id="PF03853">
    <property type="entry name" value="YjeF_N"/>
    <property type="match status" value="1"/>
</dbReference>
<dbReference type="Proteomes" id="UP000001396">
    <property type="component" value="Unassembled WGS sequence"/>
</dbReference>
<evidence type="ECO:0000256" key="6">
    <source>
        <dbReference type="ARBA" id="ARBA00022857"/>
    </source>
</evidence>
<dbReference type="GO" id="GO:0052856">
    <property type="term" value="F:NAD(P)HX epimerase activity"/>
    <property type="evidence" value="ECO:0007669"/>
    <property type="project" value="UniProtKB-UniRule"/>
</dbReference>
<dbReference type="OMA" id="CHHMEIP"/>
<dbReference type="PANTHER" id="PTHR13232">
    <property type="entry name" value="NAD(P)H-HYDRATE EPIMERASE"/>
    <property type="match status" value="1"/>
</dbReference>
<feature type="region of interest" description="Disordered" evidence="12">
    <location>
        <begin position="1"/>
        <end position="20"/>
    </location>
</feature>
<dbReference type="EMBL" id="ADBJ01000018">
    <property type="protein sequence ID" value="EFA82667.1"/>
    <property type="molecule type" value="Genomic_DNA"/>
</dbReference>
<evidence type="ECO:0000259" key="13">
    <source>
        <dbReference type="PROSITE" id="PS51385"/>
    </source>
</evidence>
<dbReference type="NCBIfam" id="TIGR00197">
    <property type="entry name" value="yjeF_nterm"/>
    <property type="match status" value="1"/>
</dbReference>
<reference evidence="14 15" key="1">
    <citation type="journal article" date="2011" name="Genome Res.">
        <title>Phylogeny-wide analysis of social amoeba genomes highlights ancient origins for complex intercellular communication.</title>
        <authorList>
            <person name="Heidel A.J."/>
            <person name="Lawal H.M."/>
            <person name="Felder M."/>
            <person name="Schilde C."/>
            <person name="Helps N.R."/>
            <person name="Tunggal B."/>
            <person name="Rivero F."/>
            <person name="John U."/>
            <person name="Schleicher M."/>
            <person name="Eichinger L."/>
            <person name="Platzer M."/>
            <person name="Noegel A.A."/>
            <person name="Schaap P."/>
            <person name="Gloeckner G."/>
        </authorList>
    </citation>
    <scope>NUCLEOTIDE SEQUENCE [LARGE SCALE GENOMIC DNA]</scope>
    <source>
        <strain evidence="15">ATCC 26659 / Pp 5 / PN500</strain>
    </source>
</reference>
<dbReference type="AlphaFoldDB" id="D3B7C4"/>
<feature type="binding site" evidence="10">
    <location>
        <begin position="180"/>
        <end position="184"/>
    </location>
    <ligand>
        <name>(6S)-NADPHX</name>
        <dbReference type="ChEBI" id="CHEBI:64076"/>
    </ligand>
</feature>
<dbReference type="EC" id="5.1.99.6" evidence="3 10"/>
<organism evidence="14 15">
    <name type="scientific">Heterostelium pallidum (strain ATCC 26659 / Pp 5 / PN500)</name>
    <name type="common">Cellular slime mold</name>
    <name type="synonym">Polysphondylium pallidum</name>
    <dbReference type="NCBI Taxonomy" id="670386"/>
    <lineage>
        <taxon>Eukaryota</taxon>
        <taxon>Amoebozoa</taxon>
        <taxon>Evosea</taxon>
        <taxon>Eumycetozoa</taxon>
        <taxon>Dictyostelia</taxon>
        <taxon>Acytosteliales</taxon>
        <taxon>Acytosteliaceae</taxon>
        <taxon>Heterostelium</taxon>
    </lineage>
</organism>
<dbReference type="PROSITE" id="PS51385">
    <property type="entry name" value="YJEF_N"/>
    <property type="match status" value="1"/>
</dbReference>
<gene>
    <name evidence="14" type="ORF">PPL_04361</name>
</gene>
<keyword evidence="11" id="KW-0175">Coiled coil</keyword>
<dbReference type="Gene3D" id="3.40.50.10260">
    <property type="entry name" value="YjeF N-terminal domain"/>
    <property type="match status" value="1"/>
</dbReference>
<evidence type="ECO:0000256" key="3">
    <source>
        <dbReference type="ARBA" id="ARBA00012228"/>
    </source>
</evidence>
<feature type="binding site" evidence="10">
    <location>
        <position position="245"/>
    </location>
    <ligand>
        <name>K(+)</name>
        <dbReference type="ChEBI" id="CHEBI:29103"/>
    </ligand>
</feature>
<feature type="domain" description="YjeF N-terminal" evidence="13">
    <location>
        <begin position="128"/>
        <end position="338"/>
    </location>
</feature>
<dbReference type="GeneID" id="31359848"/>
<dbReference type="SUPFAM" id="SSF64153">
    <property type="entry name" value="YjeF N-terminal domain-like"/>
    <property type="match status" value="1"/>
</dbReference>
<dbReference type="GO" id="GO:0046872">
    <property type="term" value="F:metal ion binding"/>
    <property type="evidence" value="ECO:0007669"/>
    <property type="project" value="UniProtKB-KW"/>
</dbReference>
<evidence type="ECO:0000256" key="7">
    <source>
        <dbReference type="ARBA" id="ARBA00022958"/>
    </source>
</evidence>
<dbReference type="InterPro" id="IPR004443">
    <property type="entry name" value="YjeF_N_dom"/>
</dbReference>
<dbReference type="FunCoup" id="D3B7C4">
    <property type="interactions" value="389"/>
</dbReference>
<keyword evidence="5 10" id="KW-0547">Nucleotide-binding</keyword>
<evidence type="ECO:0000256" key="5">
    <source>
        <dbReference type="ARBA" id="ARBA00022741"/>
    </source>
</evidence>
<dbReference type="InParanoid" id="D3B7C4"/>
<protein>
    <recommendedName>
        <fullName evidence="3 10">NAD(P)H-hydrate epimerase</fullName>
        <ecNumber evidence="3 10">5.1.99.6</ecNumber>
    </recommendedName>
    <alternativeName>
        <fullName evidence="10">NAD(P)HX epimerase</fullName>
    </alternativeName>
</protein>
<evidence type="ECO:0000256" key="10">
    <source>
        <dbReference type="HAMAP-Rule" id="MF_03159"/>
    </source>
</evidence>
<sequence length="360" mass="40730">MNDMKDSNDINSDEDEQEYQRRIDSIKPHYSTEEELLQFNIEDVTKFIANLEKSNVELASAYIEDPDPVYYEAMTENVAIIEKKKNQLIELQNLLLEKQGLFIYNIVTYNRNKQKMSKKLLYLGQNEAIKMDVLLMGKEYGFSVDQLMELAGLSVASSIYKVYNPSTLSKKVLTICGPGNNGGDGLVAARHLVHFGYKVDILYPKRTDKDLYKNLTLQCEHVGCELIGSLPTLEEIINTYSLVVDSIFGYSFKGDIRAPFDSIINTLSMLPSDLVPIASVDIPSGWDVEQGNIRNTFTPGLLISLATPKKCAENYKGFHYLGGRFLPKSFLEEMNIEIPKYPGSEQCVDISFQEHEDPTL</sequence>
<evidence type="ECO:0000313" key="15">
    <source>
        <dbReference type="Proteomes" id="UP000001396"/>
    </source>
</evidence>
<comment type="cofactor">
    <cofactor evidence="10">
        <name>K(+)</name>
        <dbReference type="ChEBI" id="CHEBI:29103"/>
    </cofactor>
    <text evidence="10">Binds 1 potassium ion per subunit.</text>
</comment>
<feature type="binding site" evidence="10">
    <location>
        <position position="281"/>
    </location>
    <ligand>
        <name>(6S)-NADPHX</name>
        <dbReference type="ChEBI" id="CHEBI:64076"/>
    </ligand>
</feature>
<feature type="binding site" evidence="10">
    <location>
        <position position="284"/>
    </location>
    <ligand>
        <name>K(+)</name>
        <dbReference type="ChEBI" id="CHEBI:29103"/>
    </ligand>
</feature>
<keyword evidence="6" id="KW-0521">NADP</keyword>
<keyword evidence="4 10" id="KW-0479">Metal-binding</keyword>
<evidence type="ECO:0000256" key="9">
    <source>
        <dbReference type="ARBA" id="ARBA00023235"/>
    </source>
</evidence>
<evidence type="ECO:0000256" key="2">
    <source>
        <dbReference type="ARBA" id="ARBA00000909"/>
    </source>
</evidence>
<dbReference type="RefSeq" id="XP_020434784.1">
    <property type="nucleotide sequence ID" value="XM_020575264.1"/>
</dbReference>
<comment type="similarity">
    <text evidence="10">Belongs to the NnrE/AIBP family.</text>
</comment>
<comment type="caution">
    <text evidence="10">Lacks conserved residue(s) required for the propagation of feature annotation.</text>
</comment>
<dbReference type="STRING" id="670386.D3B7C4"/>
<dbReference type="InterPro" id="IPR032976">
    <property type="entry name" value="YJEFN_prot_NAXE-like"/>
</dbReference>
<name>D3B7C4_HETP5</name>
<evidence type="ECO:0000256" key="12">
    <source>
        <dbReference type="SAM" id="MobiDB-lite"/>
    </source>
</evidence>
<dbReference type="GO" id="GO:0005739">
    <property type="term" value="C:mitochondrion"/>
    <property type="evidence" value="ECO:0007669"/>
    <property type="project" value="TreeGrafter"/>
</dbReference>
<feature type="binding site" evidence="10">
    <location>
        <begin position="249"/>
        <end position="255"/>
    </location>
    <ligand>
        <name>(6S)-NADPHX</name>
        <dbReference type="ChEBI" id="CHEBI:64076"/>
    </ligand>
</feature>
<evidence type="ECO:0000256" key="11">
    <source>
        <dbReference type="SAM" id="Coils"/>
    </source>
</evidence>
<keyword evidence="8 10" id="KW-0520">NAD</keyword>
<evidence type="ECO:0000256" key="1">
    <source>
        <dbReference type="ARBA" id="ARBA00000013"/>
    </source>
</evidence>
<feature type="coiled-coil region" evidence="11">
    <location>
        <begin position="71"/>
        <end position="101"/>
    </location>
</feature>